<organism evidence="1 2">
    <name type="scientific">Roseicella aerolata</name>
    <dbReference type="NCBI Taxonomy" id="2883479"/>
    <lineage>
        <taxon>Bacteria</taxon>
        <taxon>Pseudomonadati</taxon>
        <taxon>Pseudomonadota</taxon>
        <taxon>Alphaproteobacteria</taxon>
        <taxon>Acetobacterales</taxon>
        <taxon>Roseomonadaceae</taxon>
        <taxon>Roseicella</taxon>
    </lineage>
</organism>
<dbReference type="RefSeq" id="WP_226605086.1">
    <property type="nucleotide sequence ID" value="NZ_JAJAQI010000005.1"/>
</dbReference>
<dbReference type="EMBL" id="JAJAQI010000005">
    <property type="protein sequence ID" value="MCB4821001.1"/>
    <property type="molecule type" value="Genomic_DNA"/>
</dbReference>
<protein>
    <submittedName>
        <fullName evidence="1">Uncharacterized protein</fullName>
    </submittedName>
</protein>
<gene>
    <name evidence="1" type="ORF">LHA35_04550</name>
</gene>
<evidence type="ECO:0000313" key="1">
    <source>
        <dbReference type="EMBL" id="MCB4821001.1"/>
    </source>
</evidence>
<sequence length="111" mass="12094">MPEEVRYILFSPEEVLHAVVAHGDPAWHLRGAESGLPSLELFATAVGDVAARILRPHRASAVEQQEPGQTDLLAALLSGCRAMRILLPRRGHKALELMGDHLALTVMLNTD</sequence>
<comment type="caution">
    <text evidence="1">The sequence shown here is derived from an EMBL/GenBank/DDBJ whole genome shotgun (WGS) entry which is preliminary data.</text>
</comment>
<name>A0A9X1IA03_9PROT</name>
<evidence type="ECO:0000313" key="2">
    <source>
        <dbReference type="Proteomes" id="UP001139311"/>
    </source>
</evidence>
<dbReference type="Proteomes" id="UP001139311">
    <property type="component" value="Unassembled WGS sequence"/>
</dbReference>
<proteinExistence type="predicted"/>
<reference evidence="1" key="1">
    <citation type="submission" date="2021-10" db="EMBL/GenBank/DDBJ databases">
        <title>Roseicella aerolatum sp. nov., isolated from aerosols of e-waste dismantling site.</title>
        <authorList>
            <person name="Qin T."/>
        </authorList>
    </citation>
    <scope>NUCLEOTIDE SEQUENCE</scope>
    <source>
        <strain evidence="1">GB24</strain>
    </source>
</reference>
<keyword evidence="2" id="KW-1185">Reference proteome</keyword>
<dbReference type="AlphaFoldDB" id="A0A9X1IA03"/>
<accession>A0A9X1IA03</accession>